<keyword evidence="4" id="KW-1185">Reference proteome</keyword>
<reference evidence="4" key="1">
    <citation type="submission" date="2012-12" db="EMBL/GenBank/DDBJ databases">
        <authorList>
            <person name="Hellsten U."/>
            <person name="Grimwood J."/>
            <person name="Chapman J.A."/>
            <person name="Shapiro H."/>
            <person name="Aerts A."/>
            <person name="Otillar R.P."/>
            <person name="Terry A.Y."/>
            <person name="Boore J.L."/>
            <person name="Simakov O."/>
            <person name="Marletaz F."/>
            <person name="Cho S.-J."/>
            <person name="Edsinger-Gonzales E."/>
            <person name="Havlak P."/>
            <person name="Kuo D.-H."/>
            <person name="Larsson T."/>
            <person name="Lv J."/>
            <person name="Arendt D."/>
            <person name="Savage R."/>
            <person name="Osoegawa K."/>
            <person name="de Jong P."/>
            <person name="Lindberg D.R."/>
            <person name="Seaver E.C."/>
            <person name="Weisblat D.A."/>
            <person name="Putnam N.H."/>
            <person name="Grigoriev I.V."/>
            <person name="Rokhsar D.S."/>
        </authorList>
    </citation>
    <scope>NUCLEOTIDE SEQUENCE</scope>
    <source>
        <strain evidence="4">I ESC-2004</strain>
    </source>
</reference>
<organism evidence="2">
    <name type="scientific">Capitella teleta</name>
    <name type="common">Polychaete worm</name>
    <dbReference type="NCBI Taxonomy" id="283909"/>
    <lineage>
        <taxon>Eukaryota</taxon>
        <taxon>Metazoa</taxon>
        <taxon>Spiralia</taxon>
        <taxon>Lophotrochozoa</taxon>
        <taxon>Annelida</taxon>
        <taxon>Polychaeta</taxon>
        <taxon>Sedentaria</taxon>
        <taxon>Scolecida</taxon>
        <taxon>Capitellidae</taxon>
        <taxon>Capitella</taxon>
    </lineage>
</organism>
<accession>R7U041</accession>
<feature type="chain" id="PRO_5008787505" evidence="1">
    <location>
        <begin position="24"/>
        <end position="306"/>
    </location>
</feature>
<protein>
    <submittedName>
        <fullName evidence="2 3">Uncharacterized protein</fullName>
    </submittedName>
</protein>
<gene>
    <name evidence="2" type="ORF">CAPTEDRAFT_197153</name>
</gene>
<evidence type="ECO:0000313" key="2">
    <source>
        <dbReference type="EMBL" id="ELT99334.1"/>
    </source>
</evidence>
<evidence type="ECO:0000313" key="4">
    <source>
        <dbReference type="Proteomes" id="UP000014760"/>
    </source>
</evidence>
<reference evidence="2 4" key="2">
    <citation type="journal article" date="2013" name="Nature">
        <title>Insights into bilaterian evolution from three spiralian genomes.</title>
        <authorList>
            <person name="Simakov O."/>
            <person name="Marletaz F."/>
            <person name="Cho S.J."/>
            <person name="Edsinger-Gonzales E."/>
            <person name="Havlak P."/>
            <person name="Hellsten U."/>
            <person name="Kuo D.H."/>
            <person name="Larsson T."/>
            <person name="Lv J."/>
            <person name="Arendt D."/>
            <person name="Savage R."/>
            <person name="Osoegawa K."/>
            <person name="de Jong P."/>
            <person name="Grimwood J."/>
            <person name="Chapman J.A."/>
            <person name="Shapiro H."/>
            <person name="Aerts A."/>
            <person name="Otillar R.P."/>
            <person name="Terry A.Y."/>
            <person name="Boore J.L."/>
            <person name="Grigoriev I.V."/>
            <person name="Lindberg D.R."/>
            <person name="Seaver E.C."/>
            <person name="Weisblat D.A."/>
            <person name="Putnam N.H."/>
            <person name="Rokhsar D.S."/>
        </authorList>
    </citation>
    <scope>NUCLEOTIDE SEQUENCE</scope>
    <source>
        <strain evidence="2 4">I ESC-2004</strain>
    </source>
</reference>
<reference evidence="3" key="3">
    <citation type="submission" date="2015-06" db="UniProtKB">
        <authorList>
            <consortium name="EnsemblMetazoa"/>
        </authorList>
    </citation>
    <scope>IDENTIFICATION</scope>
</reference>
<sequence length="306" mass="34246">MAGCSRLRLFLQSLVHLAGITSGDHVADILGDSWPEHAGSCALLASGDTQMSFMYIAQIVTDERKRTDCVNQDAQTNLLSDCQAELVTEKFQNIVEPLIEKVQALKVQFAKLESSLQLIKPQDEAPTTSPPSFAKIVKTVKTSVQSLLIEEKIHNNVVISGLAECENDRDEVSQICDTLEFKAKPIDVQWLGSKGERPRLLKMTFFSKFDARAFLSKVSEAKKVDSSTLPKLRCQLGQTKYEQKKHRKLSQMTFNLNNEAKKAGTNASFSVRDSGEIWKFASNYEEIWTRDHQWSAPEDQSLGNAC</sequence>
<dbReference type="Proteomes" id="UP000014760">
    <property type="component" value="Unassembled WGS sequence"/>
</dbReference>
<feature type="signal peptide" evidence="1">
    <location>
        <begin position="1"/>
        <end position="23"/>
    </location>
</feature>
<dbReference type="AlphaFoldDB" id="R7U041"/>
<dbReference type="EMBL" id="KB306977">
    <property type="protein sequence ID" value="ELT99334.1"/>
    <property type="molecule type" value="Genomic_DNA"/>
</dbReference>
<keyword evidence="1" id="KW-0732">Signal</keyword>
<name>R7U041_CAPTE</name>
<dbReference type="EnsemblMetazoa" id="CapteT197153">
    <property type="protein sequence ID" value="CapteP197153"/>
    <property type="gene ID" value="CapteG197153"/>
</dbReference>
<dbReference type="EMBL" id="AMQN01010078">
    <property type="status" value="NOT_ANNOTATED_CDS"/>
    <property type="molecule type" value="Genomic_DNA"/>
</dbReference>
<evidence type="ECO:0000256" key="1">
    <source>
        <dbReference type="SAM" id="SignalP"/>
    </source>
</evidence>
<proteinExistence type="predicted"/>
<evidence type="ECO:0000313" key="3">
    <source>
        <dbReference type="EnsemblMetazoa" id="CapteP197153"/>
    </source>
</evidence>
<dbReference type="HOGENOM" id="CLU_909857_0_0_1"/>